<dbReference type="InterPro" id="IPR000845">
    <property type="entry name" value="Nucleoside_phosphorylase_d"/>
</dbReference>
<comment type="caution">
    <text evidence="5">The sequence shown here is derived from an EMBL/GenBank/DDBJ whole genome shotgun (WGS) entry which is preliminary data.</text>
</comment>
<dbReference type="PANTHER" id="PTHR43691:SF11">
    <property type="entry name" value="FI09636P-RELATED"/>
    <property type="match status" value="1"/>
</dbReference>
<reference evidence="5 6" key="2">
    <citation type="submission" date="2019-09" db="EMBL/GenBank/DDBJ databases">
        <title>Mesorhizobium sp. MaA-C15 isolated from Microcystis aeruginosa.</title>
        <authorList>
            <person name="Jeong S.E."/>
            <person name="Jin H.M."/>
            <person name="Jeon C.O."/>
        </authorList>
    </citation>
    <scope>NUCLEOTIDE SEQUENCE [LARGE SCALE GENOMIC DNA]</scope>
    <source>
        <strain evidence="5 6">MaA-C15</strain>
    </source>
</reference>
<evidence type="ECO:0000313" key="5">
    <source>
        <dbReference type="EMBL" id="TYR34039.1"/>
    </source>
</evidence>
<dbReference type="OrthoDB" id="9782889at2"/>
<reference evidence="5 6" key="1">
    <citation type="submission" date="2019-08" db="EMBL/GenBank/DDBJ databases">
        <authorList>
            <person name="Seo Y.L."/>
        </authorList>
    </citation>
    <scope>NUCLEOTIDE SEQUENCE [LARGE SCALE GENOMIC DNA]</scope>
    <source>
        <strain evidence="5 6">MaA-C15</strain>
    </source>
</reference>
<protein>
    <recommendedName>
        <fullName evidence="2">Uridine phosphorylase</fullName>
        <ecNumber evidence="1">2.4.2.3</ecNumber>
    </recommendedName>
</protein>
<comment type="catalytic activity">
    <reaction evidence="3">
        <text>uridine + phosphate = alpha-D-ribose 1-phosphate + uracil</text>
        <dbReference type="Rhea" id="RHEA:24388"/>
        <dbReference type="ChEBI" id="CHEBI:16704"/>
        <dbReference type="ChEBI" id="CHEBI:17568"/>
        <dbReference type="ChEBI" id="CHEBI:43474"/>
        <dbReference type="ChEBI" id="CHEBI:57720"/>
        <dbReference type="EC" id="2.4.2.3"/>
    </reaction>
</comment>
<dbReference type="Proteomes" id="UP000323258">
    <property type="component" value="Unassembled WGS sequence"/>
</dbReference>
<dbReference type="CDD" id="cd17767">
    <property type="entry name" value="UP_EcUdp-like"/>
    <property type="match status" value="1"/>
</dbReference>
<proteinExistence type="predicted"/>
<dbReference type="GO" id="GO:0005829">
    <property type="term" value="C:cytosol"/>
    <property type="evidence" value="ECO:0007669"/>
    <property type="project" value="TreeGrafter"/>
</dbReference>
<organism evidence="5 6">
    <name type="scientific">Neoaquamicrobium microcysteis</name>
    <dbReference type="NCBI Taxonomy" id="2682781"/>
    <lineage>
        <taxon>Bacteria</taxon>
        <taxon>Pseudomonadati</taxon>
        <taxon>Pseudomonadota</taxon>
        <taxon>Alphaproteobacteria</taxon>
        <taxon>Hyphomicrobiales</taxon>
        <taxon>Phyllobacteriaceae</taxon>
        <taxon>Neoaquamicrobium</taxon>
    </lineage>
</organism>
<evidence type="ECO:0000259" key="4">
    <source>
        <dbReference type="Pfam" id="PF01048"/>
    </source>
</evidence>
<keyword evidence="6" id="KW-1185">Reference proteome</keyword>
<dbReference type="GO" id="GO:0004850">
    <property type="term" value="F:uridine phosphorylase activity"/>
    <property type="evidence" value="ECO:0007669"/>
    <property type="project" value="UniProtKB-EC"/>
</dbReference>
<sequence length="263" mass="27776">MASVMALKERTAIWPWRGDTPPHIPHHLHMPRAFLLPGDPGRVDKAAEVLEDFHIVGQNREFRMGVGMIDGVEIGICSTGIGGASTEIVMVELAALGVEVAIRTGGMGALAQDLSLGDFLIVEEAIRNSGVATFYAEPGERAVADPIVVQALDATRGALGLPGRIGRCATADGYYRAQGRPDHAAGQGEPTILDTLAERGADGVEMEAEIVFAVGAALSVRTGAVLAVHAHRRSDGWLEDYETTQRNVLRIGAKAAASALKQI</sequence>
<dbReference type="Pfam" id="PF01048">
    <property type="entry name" value="PNP_UDP_1"/>
    <property type="match status" value="1"/>
</dbReference>
<feature type="domain" description="Nucleoside phosphorylase" evidence="4">
    <location>
        <begin position="35"/>
        <end position="259"/>
    </location>
</feature>
<dbReference type="PANTHER" id="PTHR43691">
    <property type="entry name" value="URIDINE PHOSPHORYLASE"/>
    <property type="match status" value="1"/>
</dbReference>
<dbReference type="SUPFAM" id="SSF53167">
    <property type="entry name" value="Purine and uridine phosphorylases"/>
    <property type="match status" value="1"/>
</dbReference>
<gene>
    <name evidence="5" type="ORF">FY036_05985</name>
</gene>
<evidence type="ECO:0000256" key="2">
    <source>
        <dbReference type="ARBA" id="ARBA00021980"/>
    </source>
</evidence>
<evidence type="ECO:0000256" key="1">
    <source>
        <dbReference type="ARBA" id="ARBA00011888"/>
    </source>
</evidence>
<evidence type="ECO:0000256" key="3">
    <source>
        <dbReference type="ARBA" id="ARBA00048447"/>
    </source>
</evidence>
<dbReference type="EC" id="2.4.2.3" evidence="1"/>
<name>A0A5D4H1V7_9HYPH</name>
<dbReference type="AlphaFoldDB" id="A0A5D4H1V7"/>
<dbReference type="EMBL" id="VSZS01000057">
    <property type="protein sequence ID" value="TYR34039.1"/>
    <property type="molecule type" value="Genomic_DNA"/>
</dbReference>
<dbReference type="Gene3D" id="3.40.50.1580">
    <property type="entry name" value="Nucleoside phosphorylase domain"/>
    <property type="match status" value="1"/>
</dbReference>
<evidence type="ECO:0000313" key="6">
    <source>
        <dbReference type="Proteomes" id="UP000323258"/>
    </source>
</evidence>
<dbReference type="InterPro" id="IPR035994">
    <property type="entry name" value="Nucleoside_phosphorylase_sf"/>
</dbReference>
<accession>A0A5D4H1V7</accession>
<dbReference type="GO" id="GO:0009116">
    <property type="term" value="P:nucleoside metabolic process"/>
    <property type="evidence" value="ECO:0007669"/>
    <property type="project" value="InterPro"/>
</dbReference>
<dbReference type="RefSeq" id="WP_148913801.1">
    <property type="nucleotide sequence ID" value="NZ_VSZS01000057.1"/>
</dbReference>